<protein>
    <submittedName>
        <fullName evidence="2">Uncharacterized protein</fullName>
    </submittedName>
</protein>
<keyword evidence="1" id="KW-0472">Membrane</keyword>
<dbReference type="AlphaFoldDB" id="C0PNG3"/>
<feature type="transmembrane region" description="Helical" evidence="1">
    <location>
        <begin position="12"/>
        <end position="31"/>
    </location>
</feature>
<keyword evidence="1" id="KW-1133">Transmembrane helix</keyword>
<evidence type="ECO:0000313" key="2">
    <source>
        <dbReference type="EMBL" id="ACN36729.1"/>
    </source>
</evidence>
<organism evidence="2">
    <name type="scientific">Zea mays</name>
    <name type="common">Maize</name>
    <dbReference type="NCBI Taxonomy" id="4577"/>
    <lineage>
        <taxon>Eukaryota</taxon>
        <taxon>Viridiplantae</taxon>
        <taxon>Streptophyta</taxon>
        <taxon>Embryophyta</taxon>
        <taxon>Tracheophyta</taxon>
        <taxon>Spermatophyta</taxon>
        <taxon>Magnoliopsida</taxon>
        <taxon>Liliopsida</taxon>
        <taxon>Poales</taxon>
        <taxon>Poaceae</taxon>
        <taxon>PACMAD clade</taxon>
        <taxon>Panicoideae</taxon>
        <taxon>Andropogonodae</taxon>
        <taxon>Andropogoneae</taxon>
        <taxon>Tripsacinae</taxon>
        <taxon>Zea</taxon>
    </lineage>
</organism>
<sequence length="53" mass="6133">MLSAMGRMAGSVVKICLMVTGFVMMWTWLMLQINDQRFEDAEEEQESHENNGH</sequence>
<reference evidence="2" key="1">
    <citation type="journal article" date="2009" name="PLoS Genet.">
        <title>Sequencing, mapping, and analysis of 27,455 maize full-length cDNAs.</title>
        <authorList>
            <person name="Soderlund C."/>
            <person name="Descour A."/>
            <person name="Kudrna D."/>
            <person name="Bomhoff M."/>
            <person name="Boyd L."/>
            <person name="Currie J."/>
            <person name="Angelova A."/>
            <person name="Collura K."/>
            <person name="Wissotski M."/>
            <person name="Ashley E."/>
            <person name="Morrow D."/>
            <person name="Fernandes J."/>
            <person name="Walbot V."/>
            <person name="Yu Y."/>
        </authorList>
    </citation>
    <scope>NUCLEOTIDE SEQUENCE</scope>
    <source>
        <strain evidence="2">B73</strain>
    </source>
</reference>
<evidence type="ECO:0000256" key="1">
    <source>
        <dbReference type="SAM" id="Phobius"/>
    </source>
</evidence>
<proteinExistence type="evidence at transcript level"/>
<keyword evidence="1" id="KW-0812">Transmembrane</keyword>
<dbReference type="EMBL" id="BT069832">
    <property type="protein sequence ID" value="ACN36729.1"/>
    <property type="molecule type" value="mRNA"/>
</dbReference>
<name>C0PNG3_MAIZE</name>
<accession>C0PNG3</accession>